<evidence type="ECO:0000256" key="3">
    <source>
        <dbReference type="ARBA" id="ARBA00022801"/>
    </source>
</evidence>
<keyword evidence="4" id="KW-0720">Serine protease</keyword>
<name>A0ABT2AFL4_9BURK</name>
<organism evidence="6 7">
    <name type="scientific">Massilia agri</name>
    <dbReference type="NCBI Taxonomy" id="1886785"/>
    <lineage>
        <taxon>Bacteria</taxon>
        <taxon>Pseudomonadati</taxon>
        <taxon>Pseudomonadota</taxon>
        <taxon>Betaproteobacteria</taxon>
        <taxon>Burkholderiales</taxon>
        <taxon>Oxalobacteraceae</taxon>
        <taxon>Telluria group</taxon>
        <taxon>Massilia</taxon>
    </lineage>
</organism>
<dbReference type="Pfam" id="PF03575">
    <property type="entry name" value="Peptidase_S51"/>
    <property type="match status" value="1"/>
</dbReference>
<gene>
    <name evidence="6" type="ORF">NX780_01450</name>
</gene>
<protein>
    <submittedName>
        <fullName evidence="6">Cyanophycinase</fullName>
    </submittedName>
</protein>
<evidence type="ECO:0000256" key="4">
    <source>
        <dbReference type="ARBA" id="ARBA00022825"/>
    </source>
</evidence>
<dbReference type="InterPro" id="IPR005320">
    <property type="entry name" value="Peptidase_S51"/>
</dbReference>
<dbReference type="PANTHER" id="PTHR36175:SF1">
    <property type="entry name" value="CYANOPHYCINASE"/>
    <property type="match status" value="1"/>
</dbReference>
<evidence type="ECO:0000313" key="7">
    <source>
        <dbReference type="Proteomes" id="UP001206572"/>
    </source>
</evidence>
<proteinExistence type="inferred from homology"/>
<dbReference type="Proteomes" id="UP001206572">
    <property type="component" value="Unassembled WGS sequence"/>
</dbReference>
<dbReference type="RefSeq" id="WP_258826091.1">
    <property type="nucleotide sequence ID" value="NZ_JANUHA010000001.1"/>
</dbReference>
<sequence length="335" mass="35666">MNTSLFSRLSRIVLFTLAFGASHTALAGKPYQHFVTGDGGNVVLPKPVYPSLVLMGGGPDVDAAFKWMIQKSGGGNFVVIRATGTDAYNPYIYAMGGVRSVETLIIPSRTAASDPFVLERVRNAEAVFIAGGDQSDYMRYWKDTPLDTALQELANRNIPIGGTSAGLAVLGQFIYTGENQSVTSPEALANPYGKNVTLGRDFLTLPTMGRVITDSHLDTRDRIGRLVAFLGRIVQDGWSGTARGLGVDVETALLVENGQAQRVGLGSVYFLQTVGLPQVCAPKTPLTYRNVGVQRLSGSGIFDLNNWAGYGSTTNYAISAVQGVLSSTQPGGSVY</sequence>
<evidence type="ECO:0000256" key="2">
    <source>
        <dbReference type="ARBA" id="ARBA00022670"/>
    </source>
</evidence>
<keyword evidence="7" id="KW-1185">Reference proteome</keyword>
<evidence type="ECO:0000256" key="1">
    <source>
        <dbReference type="ARBA" id="ARBA00006534"/>
    </source>
</evidence>
<keyword evidence="2" id="KW-0645">Protease</keyword>
<feature type="chain" id="PRO_5045995940" evidence="5">
    <location>
        <begin position="28"/>
        <end position="335"/>
    </location>
</feature>
<dbReference type="PANTHER" id="PTHR36175">
    <property type="entry name" value="CYANOPHYCINASE"/>
    <property type="match status" value="1"/>
</dbReference>
<dbReference type="InterPro" id="IPR029062">
    <property type="entry name" value="Class_I_gatase-like"/>
</dbReference>
<dbReference type="EMBL" id="JANUHA010000001">
    <property type="protein sequence ID" value="MCS0595007.1"/>
    <property type="molecule type" value="Genomic_DNA"/>
</dbReference>
<comment type="similarity">
    <text evidence="1">Belongs to the peptidase S51 family.</text>
</comment>
<dbReference type="SUPFAM" id="SSF52317">
    <property type="entry name" value="Class I glutamine amidotransferase-like"/>
    <property type="match status" value="1"/>
</dbReference>
<dbReference type="CDD" id="cd03145">
    <property type="entry name" value="GAT1_cyanophycinase"/>
    <property type="match status" value="1"/>
</dbReference>
<keyword evidence="5" id="KW-0732">Signal</keyword>
<comment type="caution">
    <text evidence="6">The sequence shown here is derived from an EMBL/GenBank/DDBJ whole genome shotgun (WGS) entry which is preliminary data.</text>
</comment>
<evidence type="ECO:0000256" key="5">
    <source>
        <dbReference type="SAM" id="SignalP"/>
    </source>
</evidence>
<reference evidence="6 7" key="1">
    <citation type="submission" date="2022-08" db="EMBL/GenBank/DDBJ databases">
        <title>Reclassification of Massilia species as members of the genera Telluria, Duganella, Pseudoduganella, Mokoshia gen. nov. and Zemynaea gen. nov. using orthogonal and non-orthogonal genome-based approaches.</title>
        <authorList>
            <person name="Bowman J.P."/>
        </authorList>
    </citation>
    <scope>NUCLEOTIDE SEQUENCE [LARGE SCALE GENOMIC DNA]</scope>
    <source>
        <strain evidence="6 7">JCM 31661</strain>
    </source>
</reference>
<keyword evidence="3" id="KW-0378">Hydrolase</keyword>
<accession>A0ABT2AFL4</accession>
<evidence type="ECO:0000313" key="6">
    <source>
        <dbReference type="EMBL" id="MCS0595007.1"/>
    </source>
</evidence>
<dbReference type="Gene3D" id="3.40.50.880">
    <property type="match status" value="1"/>
</dbReference>
<feature type="signal peptide" evidence="5">
    <location>
        <begin position="1"/>
        <end position="27"/>
    </location>
</feature>